<accession>A0A1G7SEG7</accession>
<evidence type="ECO:0000313" key="3">
    <source>
        <dbReference type="EMBL" id="SDG21294.1"/>
    </source>
</evidence>
<dbReference type="PANTHER" id="PTHR44757:SF2">
    <property type="entry name" value="BIOFILM ARCHITECTURE MAINTENANCE PROTEIN MBAA"/>
    <property type="match status" value="1"/>
</dbReference>
<dbReference type="CDD" id="cd01948">
    <property type="entry name" value="EAL"/>
    <property type="match status" value="1"/>
</dbReference>
<dbReference type="InterPro" id="IPR035965">
    <property type="entry name" value="PAS-like_dom_sf"/>
</dbReference>
<dbReference type="InterPro" id="IPR029787">
    <property type="entry name" value="Nucleotide_cyclase"/>
</dbReference>
<name>A0A1G7SEG7_9HYPH</name>
<dbReference type="Pfam" id="PF00990">
    <property type="entry name" value="GGDEF"/>
    <property type="match status" value="1"/>
</dbReference>
<dbReference type="CDD" id="cd00130">
    <property type="entry name" value="PAS"/>
    <property type="match status" value="1"/>
</dbReference>
<dbReference type="SUPFAM" id="SSF141868">
    <property type="entry name" value="EAL domain-like"/>
    <property type="match status" value="1"/>
</dbReference>
<dbReference type="SMART" id="SM00091">
    <property type="entry name" value="PAS"/>
    <property type="match status" value="2"/>
</dbReference>
<dbReference type="InterPro" id="IPR052155">
    <property type="entry name" value="Biofilm_reg_signaling"/>
</dbReference>
<dbReference type="InterPro" id="IPR043128">
    <property type="entry name" value="Rev_trsase/Diguanyl_cyclase"/>
</dbReference>
<dbReference type="SUPFAM" id="SSF55785">
    <property type="entry name" value="PYP-like sensor domain (PAS domain)"/>
    <property type="match status" value="2"/>
</dbReference>
<dbReference type="STRING" id="440168.SAMN04487974_101459"/>
<dbReference type="Pfam" id="PF00563">
    <property type="entry name" value="EAL"/>
    <property type="match status" value="1"/>
</dbReference>
<evidence type="ECO:0000259" key="2">
    <source>
        <dbReference type="PROSITE" id="PS50887"/>
    </source>
</evidence>
<proteinExistence type="predicted"/>
<protein>
    <submittedName>
        <fullName evidence="3">Diguanylate cyclase (GGDEF) domain-containing protein</fullName>
    </submittedName>
</protein>
<dbReference type="AlphaFoldDB" id="A0A1G7SEG7"/>
<dbReference type="SUPFAM" id="SSF55073">
    <property type="entry name" value="Nucleotide cyclase"/>
    <property type="match status" value="1"/>
</dbReference>
<dbReference type="SMART" id="SM00052">
    <property type="entry name" value="EAL"/>
    <property type="match status" value="1"/>
</dbReference>
<feature type="domain" description="GGDEF" evidence="2">
    <location>
        <begin position="306"/>
        <end position="439"/>
    </location>
</feature>
<dbReference type="InterPro" id="IPR000014">
    <property type="entry name" value="PAS"/>
</dbReference>
<dbReference type="Gene3D" id="3.20.20.450">
    <property type="entry name" value="EAL domain"/>
    <property type="match status" value="1"/>
</dbReference>
<feature type="domain" description="EAL" evidence="1">
    <location>
        <begin position="448"/>
        <end position="698"/>
    </location>
</feature>
<dbReference type="Gene3D" id="3.30.70.270">
    <property type="match status" value="1"/>
</dbReference>
<dbReference type="InterPro" id="IPR001633">
    <property type="entry name" value="EAL_dom"/>
</dbReference>
<dbReference type="Gene3D" id="3.30.450.20">
    <property type="entry name" value="PAS domain"/>
    <property type="match status" value="1"/>
</dbReference>
<dbReference type="InterPro" id="IPR035919">
    <property type="entry name" value="EAL_sf"/>
</dbReference>
<dbReference type="RefSeq" id="WP_090590749.1">
    <property type="nucleotide sequence ID" value="NZ_FNCS01000001.1"/>
</dbReference>
<dbReference type="CDD" id="cd01949">
    <property type="entry name" value="GGDEF"/>
    <property type="match status" value="1"/>
</dbReference>
<dbReference type="PROSITE" id="PS50887">
    <property type="entry name" value="GGDEF"/>
    <property type="match status" value="1"/>
</dbReference>
<dbReference type="InterPro" id="IPR000160">
    <property type="entry name" value="GGDEF_dom"/>
</dbReference>
<dbReference type="Pfam" id="PF12860">
    <property type="entry name" value="PAS_7"/>
    <property type="match status" value="2"/>
</dbReference>
<sequence>MVQTPSSERPLDALLLDAALQTIPFGFCVWSAEFELVMWNQHYLDIYGFPKKAIRRGMSLYEVVALSSALGNHPDTDPKSFYDAYTAELLGNRSGLRAINLEMTAGHRTLETAHIYAPGLGWVVTHDDVTEEIARSDMMSERKRELERQYALLDAAINNISQGLSMFDREFRLVTCNTEFVRMYALPEALAEPGTPFEKILEHRDVTGRHAPLDRQSYIAERKRIMKGGTSQREVVKMADGTYIAFRHQPLKGGGLVTTHEDITEQLAAEARMRHMATHDALTDLPNRTLFREDLDVAVKGLESGKALALLTVNLDHFKAINDSDGHAMGDRVLKKIAARLIEIVGARAMVARMASDEFAVLLTPLSSPQAAADLGRAIVKAIAEPIVFGRKTIKLSASIGIAVAPGDGRTTDALLNNADLALLKAKSEGRGTCHFFESGMDATLQRRRTLETGLRDAIANCELSVLFQPLVSLKTGKIAAAEALLRWTHPKLGMIPPVEFIPIAEESGLIHQLGGWVLHQAALAAGKWPKHVGVAVNLSPVQFRQAGLLETVQGALARADLAAERLELEITESLLLEDSQANIDLLHAIRGLGVKIAMDDFGTGYSSLSYLRAFPFDKIKIDRSFMSDIATKDDSRAILRAMIGLGTSLGMVTVAEGVETEEQLAVVKAEGATLVQGYYYSPPVTASDIAAMVEAETVPPATLDKRAG</sequence>
<dbReference type="OrthoDB" id="9814202at2"/>
<dbReference type="NCBIfam" id="TIGR00254">
    <property type="entry name" value="GGDEF"/>
    <property type="match status" value="1"/>
</dbReference>
<dbReference type="PANTHER" id="PTHR44757">
    <property type="entry name" value="DIGUANYLATE CYCLASE DGCP"/>
    <property type="match status" value="1"/>
</dbReference>
<dbReference type="PROSITE" id="PS50883">
    <property type="entry name" value="EAL"/>
    <property type="match status" value="1"/>
</dbReference>
<evidence type="ECO:0000313" key="4">
    <source>
        <dbReference type="Proteomes" id="UP000199495"/>
    </source>
</evidence>
<dbReference type="SMART" id="SM00267">
    <property type="entry name" value="GGDEF"/>
    <property type="match status" value="1"/>
</dbReference>
<dbReference type="EMBL" id="FNCS01000001">
    <property type="protein sequence ID" value="SDG21294.1"/>
    <property type="molecule type" value="Genomic_DNA"/>
</dbReference>
<organism evidence="3 4">
    <name type="scientific">Pelagibacterium luteolum</name>
    <dbReference type="NCBI Taxonomy" id="440168"/>
    <lineage>
        <taxon>Bacteria</taxon>
        <taxon>Pseudomonadati</taxon>
        <taxon>Pseudomonadota</taxon>
        <taxon>Alphaproteobacteria</taxon>
        <taxon>Hyphomicrobiales</taxon>
        <taxon>Devosiaceae</taxon>
        <taxon>Pelagibacterium</taxon>
    </lineage>
</organism>
<dbReference type="Proteomes" id="UP000199495">
    <property type="component" value="Unassembled WGS sequence"/>
</dbReference>
<keyword evidence="4" id="KW-1185">Reference proteome</keyword>
<reference evidence="3 4" key="1">
    <citation type="submission" date="2016-10" db="EMBL/GenBank/DDBJ databases">
        <authorList>
            <person name="de Groot N.N."/>
        </authorList>
    </citation>
    <scope>NUCLEOTIDE SEQUENCE [LARGE SCALE GENOMIC DNA]</scope>
    <source>
        <strain evidence="3 4">CGMCC 1.10267</strain>
    </source>
</reference>
<gene>
    <name evidence="3" type="ORF">SAMN04487974_101459</name>
</gene>
<evidence type="ECO:0000259" key="1">
    <source>
        <dbReference type="PROSITE" id="PS50883"/>
    </source>
</evidence>